<feature type="region of interest" description="Disordered" evidence="2">
    <location>
        <begin position="410"/>
        <end position="430"/>
    </location>
</feature>
<dbReference type="PANTHER" id="PTHR12181:SF12">
    <property type="entry name" value="PHOSPHATIDATE PHOSPHATASE"/>
    <property type="match status" value="1"/>
</dbReference>
<dbReference type="InterPro" id="IPR007651">
    <property type="entry name" value="Lipin_N"/>
</dbReference>
<dbReference type="Pfam" id="PF08235">
    <property type="entry name" value="LNS2"/>
    <property type="match status" value="1"/>
</dbReference>
<dbReference type="PANTHER" id="PTHR12181">
    <property type="entry name" value="LIPIN"/>
    <property type="match status" value="1"/>
</dbReference>
<keyword evidence="5" id="KW-1185">Reference proteome</keyword>
<sequence length="786" mass="87631">MYAFGILGSYFSQGVYAVAGPSQGALDIIIVQQEDGSFKSSPWFVKCGDFQGALSAGEKIVDISVNGLPAYFRMLLNSRGEAYFEEETQGTVNQTLPVSESKKQIEKVQDLDSPGHLTEKEGSQVERIKKRSPKKNLDEKGQNQLDQPRNLKHQESDLLENQPLRLEVENEGENATSFGKEITGFVRRDESCLCSLETEAISETLKASDFDIGVIPVVINMGDNNALVVEVDDAVVRQKSVKETEQCGCPADIFPCLEISCKKNGYCCPFIPNEPISSIDRKSATDDIRLSDFDTMLGENSGRLQHPSNYESHDKDRSLGIFLDKCNARVSIDESTMEDYGVLPAQEVYTSSKTLITDSIHKSDIDTLNFEPTLPSVRSSETDNSSYMMSEGIAWNASIGTVVCVAERNNSPQEVDGETSKGGKLSRNEPELRMDFNSVAETREITYMNKVTVVPPSRWTMWPTSFWRTEVGKTTVSEVPANTKISASVTNTAVGSPLVESFPDKTDYSESTQKPKMQGFVPTSAQIASLNLKRGPNKVTFTFPRVLGRTQVEANIYLWNWNTRIVISDVDGTITKSDVLGQFMPLVGRDWSQSGVTGLFSAIKENGYEVLFLSARAISQAYLTRQFLVNLEQNGKRLPEGPILISPDGLIPSLYREVVKRTPHEFKISCLEGVRRLFPDHVNPFYAGFGNRDTDEISYLKVGIPLGKIFLINPKGEVMVNRHVHAKTYTSIHALVDNMFPPVSSSEWEEDFNSWNFWKLPISEVDDELTESTNRNKVKTDTTNKR</sequence>
<dbReference type="EMBL" id="CM035430">
    <property type="protein sequence ID" value="KAH7297531.1"/>
    <property type="molecule type" value="Genomic_DNA"/>
</dbReference>
<accession>A0A8T2RNE6</accession>
<dbReference type="InterPro" id="IPR036412">
    <property type="entry name" value="HAD-like_sf"/>
</dbReference>
<dbReference type="Proteomes" id="UP000825935">
    <property type="component" value="Chromosome 25"/>
</dbReference>
<dbReference type="OrthoDB" id="4567at2759"/>
<feature type="compositionally biased region" description="Basic and acidic residues" evidence="2">
    <location>
        <begin position="100"/>
        <end position="110"/>
    </location>
</feature>
<name>A0A8T2RNE6_CERRI</name>
<evidence type="ECO:0000256" key="1">
    <source>
        <dbReference type="ARBA" id="ARBA00005476"/>
    </source>
</evidence>
<dbReference type="InterPro" id="IPR013209">
    <property type="entry name" value="LNS2"/>
</dbReference>
<feature type="compositionally biased region" description="Polar residues" evidence="2">
    <location>
        <begin position="89"/>
        <end position="98"/>
    </location>
</feature>
<proteinExistence type="inferred from homology"/>
<dbReference type="SMART" id="SM00775">
    <property type="entry name" value="LNS2"/>
    <property type="match status" value="1"/>
</dbReference>
<dbReference type="AlphaFoldDB" id="A0A8T2RNE6"/>
<dbReference type="GO" id="GO:0008195">
    <property type="term" value="F:phosphatidate phosphatase activity"/>
    <property type="evidence" value="ECO:0007669"/>
    <property type="project" value="TreeGrafter"/>
</dbReference>
<feature type="compositionally biased region" description="Basic and acidic residues" evidence="2">
    <location>
        <begin position="418"/>
        <end position="430"/>
    </location>
</feature>
<evidence type="ECO:0000259" key="3">
    <source>
        <dbReference type="SMART" id="SM00775"/>
    </source>
</evidence>
<evidence type="ECO:0000313" key="5">
    <source>
        <dbReference type="Proteomes" id="UP000825935"/>
    </source>
</evidence>
<feature type="compositionally biased region" description="Basic and acidic residues" evidence="2">
    <location>
        <begin position="117"/>
        <end position="127"/>
    </location>
</feature>
<organism evidence="4 5">
    <name type="scientific">Ceratopteris richardii</name>
    <name type="common">Triangle waterfern</name>
    <dbReference type="NCBI Taxonomy" id="49495"/>
    <lineage>
        <taxon>Eukaryota</taxon>
        <taxon>Viridiplantae</taxon>
        <taxon>Streptophyta</taxon>
        <taxon>Embryophyta</taxon>
        <taxon>Tracheophyta</taxon>
        <taxon>Polypodiopsida</taxon>
        <taxon>Polypodiidae</taxon>
        <taxon>Polypodiales</taxon>
        <taxon>Pteridineae</taxon>
        <taxon>Pteridaceae</taxon>
        <taxon>Parkerioideae</taxon>
        <taxon>Ceratopteris</taxon>
    </lineage>
</organism>
<evidence type="ECO:0000313" key="4">
    <source>
        <dbReference type="EMBL" id="KAH7297531.1"/>
    </source>
</evidence>
<dbReference type="Pfam" id="PF04571">
    <property type="entry name" value="Lipin_N"/>
    <property type="match status" value="1"/>
</dbReference>
<dbReference type="SUPFAM" id="SSF56784">
    <property type="entry name" value="HAD-like"/>
    <property type="match status" value="1"/>
</dbReference>
<protein>
    <recommendedName>
        <fullName evidence="3">LNS2/PITP domain-containing protein</fullName>
    </recommendedName>
</protein>
<comment type="caution">
    <text evidence="4">The sequence shown here is derived from an EMBL/GenBank/DDBJ whole genome shotgun (WGS) entry which is preliminary data.</text>
</comment>
<dbReference type="InterPro" id="IPR031315">
    <property type="entry name" value="LNS2/PITP"/>
</dbReference>
<comment type="similarity">
    <text evidence="1">Belongs to the lipin family.</text>
</comment>
<gene>
    <name evidence="4" type="ORF">KP509_25G000600</name>
</gene>
<feature type="domain" description="LNS2/PITP" evidence="3">
    <location>
        <begin position="565"/>
        <end position="721"/>
    </location>
</feature>
<dbReference type="InterPro" id="IPR026058">
    <property type="entry name" value="LIPIN"/>
</dbReference>
<feature type="region of interest" description="Disordered" evidence="2">
    <location>
        <begin position="88"/>
        <end position="150"/>
    </location>
</feature>
<evidence type="ECO:0000256" key="2">
    <source>
        <dbReference type="SAM" id="MobiDB-lite"/>
    </source>
</evidence>
<reference evidence="4" key="1">
    <citation type="submission" date="2021-08" db="EMBL/GenBank/DDBJ databases">
        <title>WGS assembly of Ceratopteris richardii.</title>
        <authorList>
            <person name="Marchant D.B."/>
            <person name="Chen G."/>
            <person name="Jenkins J."/>
            <person name="Shu S."/>
            <person name="Leebens-Mack J."/>
            <person name="Grimwood J."/>
            <person name="Schmutz J."/>
            <person name="Soltis P."/>
            <person name="Soltis D."/>
            <person name="Chen Z.-H."/>
        </authorList>
    </citation>
    <scope>NUCLEOTIDE SEQUENCE</scope>
    <source>
        <strain evidence="4">Whitten #5841</strain>
        <tissue evidence="4">Leaf</tissue>
    </source>
</reference>